<dbReference type="InterPro" id="IPR020545">
    <property type="entry name" value="Asp_carbamoyltransf_reg_N"/>
</dbReference>
<keyword evidence="4 7" id="KW-0479">Metal-binding</keyword>
<keyword evidence="5 7" id="KW-0862">Zinc</keyword>
<dbReference type="Pfam" id="PF02748">
    <property type="entry name" value="PyrI_C"/>
    <property type="match status" value="1"/>
</dbReference>
<dbReference type="GO" id="GO:0046872">
    <property type="term" value="F:metal ion binding"/>
    <property type="evidence" value="ECO:0007669"/>
    <property type="project" value="UniProtKB-KW"/>
</dbReference>
<keyword evidence="11" id="KW-1185">Reference proteome</keyword>
<feature type="domain" description="Aspartate carbamoyltransferase regulatory subunit C-terminal" evidence="9">
    <location>
        <begin position="106"/>
        <end position="153"/>
    </location>
</feature>
<evidence type="ECO:0000256" key="4">
    <source>
        <dbReference type="ARBA" id="ARBA00022723"/>
    </source>
</evidence>
<accession>A0A832UVA8</accession>
<feature type="binding site" evidence="7">
    <location>
        <position position="112"/>
    </location>
    <ligand>
        <name>Zn(2+)</name>
        <dbReference type="ChEBI" id="CHEBI:29105"/>
    </ligand>
</feature>
<dbReference type="GO" id="GO:0006221">
    <property type="term" value="P:pyrimidine nucleotide biosynthetic process"/>
    <property type="evidence" value="ECO:0007669"/>
    <property type="project" value="UniProtKB-UniRule"/>
</dbReference>
<feature type="binding site" evidence="7">
    <location>
        <position position="117"/>
    </location>
    <ligand>
        <name>Zn(2+)</name>
        <dbReference type="ChEBI" id="CHEBI:29105"/>
    </ligand>
</feature>
<dbReference type="HAMAP" id="MF_00002">
    <property type="entry name" value="Asp_carb_tr_reg"/>
    <property type="match status" value="1"/>
</dbReference>
<feature type="binding site" evidence="7">
    <location>
        <position position="144"/>
    </location>
    <ligand>
        <name>Zn(2+)</name>
        <dbReference type="ChEBI" id="CHEBI:29105"/>
    </ligand>
</feature>
<comment type="function">
    <text evidence="1 7">Involved in allosteric regulation of aspartate carbamoyltransferase.</text>
</comment>
<dbReference type="EMBL" id="DVAB01000023">
    <property type="protein sequence ID" value="HIK00355.1"/>
    <property type="molecule type" value="Genomic_DNA"/>
</dbReference>
<dbReference type="InterPro" id="IPR036793">
    <property type="entry name" value="Asp_carbatrfase_reg_N_sf"/>
</dbReference>
<comment type="cofactor">
    <cofactor evidence="7">
        <name>Zn(2+)</name>
        <dbReference type="ChEBI" id="CHEBI:29105"/>
    </cofactor>
    <text evidence="7">Binds 1 zinc ion per subunit.</text>
</comment>
<comment type="caution">
    <text evidence="10">The sequence shown here is derived from an EMBL/GenBank/DDBJ whole genome shotgun (WGS) entry which is preliminary data.</text>
</comment>
<gene>
    <name evidence="7" type="primary">pyrI</name>
    <name evidence="10" type="ORF">H1016_02325</name>
</gene>
<evidence type="ECO:0000256" key="7">
    <source>
        <dbReference type="HAMAP-Rule" id="MF_00002"/>
    </source>
</evidence>
<proteinExistence type="inferred from homology"/>
<feature type="domain" description="Aspartate carbamoyltransferase regulatory subunit N-terminal" evidence="8">
    <location>
        <begin position="9"/>
        <end position="100"/>
    </location>
</feature>
<dbReference type="GO" id="GO:0016740">
    <property type="term" value="F:transferase activity"/>
    <property type="evidence" value="ECO:0007669"/>
    <property type="project" value="UniProtKB-KW"/>
</dbReference>
<dbReference type="InterPro" id="IPR036792">
    <property type="entry name" value="Asp_carbatrfase_reg_C_sf"/>
</dbReference>
<dbReference type="Proteomes" id="UP000646946">
    <property type="component" value="Unassembled WGS sequence"/>
</dbReference>
<dbReference type="SUPFAM" id="SSF54893">
    <property type="entry name" value="Aspartate carbamoyltransferase, Regulatory-chain, N-terminal domain"/>
    <property type="match status" value="1"/>
</dbReference>
<dbReference type="AlphaFoldDB" id="A0A832UVA8"/>
<evidence type="ECO:0000259" key="8">
    <source>
        <dbReference type="Pfam" id="PF01948"/>
    </source>
</evidence>
<evidence type="ECO:0000256" key="1">
    <source>
        <dbReference type="ARBA" id="ARBA00002565"/>
    </source>
</evidence>
<dbReference type="SUPFAM" id="SSF57825">
    <property type="entry name" value="Aspartate carbamoyltransferase, Regulatory-chain, C-terminal domain"/>
    <property type="match status" value="1"/>
</dbReference>
<name>A0A832UVA8_9ARCH</name>
<sequence>MEREVERELKIQKIKNGTVIDHLPAGSGLTVLHILGIDKGYKNAVSIAINVPSKRWGMKDVVKVEDRILRPEETDKLSLIAPEATINIIRDYKVSGKNKVTIPNDITGVLKCGNPSCITNKREPITPVFSVEKNKPIVLRCKFCERIMERDSIEAQL</sequence>
<dbReference type="GO" id="GO:0006207">
    <property type="term" value="P:'de novo' pyrimidine nucleobase biosynthetic process"/>
    <property type="evidence" value="ECO:0007669"/>
    <property type="project" value="InterPro"/>
</dbReference>
<dbReference type="Gene3D" id="3.30.70.140">
    <property type="entry name" value="Aspartate carbamoyltransferase regulatory subunit, N-terminal domain"/>
    <property type="match status" value="1"/>
</dbReference>
<dbReference type="PANTHER" id="PTHR35805">
    <property type="entry name" value="ASPARTATE CARBAMOYLTRANSFERASE REGULATORY CHAIN"/>
    <property type="match status" value="1"/>
</dbReference>
<keyword evidence="6 7" id="KW-0665">Pyrimidine biosynthesis</keyword>
<organism evidence="10 11">
    <name type="scientific">Candidatus Naiadarchaeum limnaeum</name>
    <dbReference type="NCBI Taxonomy" id="2756139"/>
    <lineage>
        <taxon>Archaea</taxon>
        <taxon>Candidatus Undinarchaeota</taxon>
        <taxon>Candidatus Undinarchaeia</taxon>
        <taxon>Candidatus Naiadarchaeales</taxon>
        <taxon>Candidatus Naiadarchaeaceae</taxon>
        <taxon>Candidatus Naiadarchaeum</taxon>
    </lineage>
</organism>
<evidence type="ECO:0000313" key="11">
    <source>
        <dbReference type="Proteomes" id="UP000646946"/>
    </source>
</evidence>
<dbReference type="InterPro" id="IPR020542">
    <property type="entry name" value="Asp_carbamoyltrfase_reg_C"/>
</dbReference>
<evidence type="ECO:0000313" key="10">
    <source>
        <dbReference type="EMBL" id="HIK00355.1"/>
    </source>
</evidence>
<evidence type="ECO:0000256" key="3">
    <source>
        <dbReference type="ARBA" id="ARBA00021764"/>
    </source>
</evidence>
<dbReference type="NCBIfam" id="TIGR00240">
    <property type="entry name" value="ATCase_reg"/>
    <property type="match status" value="1"/>
</dbReference>
<dbReference type="PANTHER" id="PTHR35805:SF1">
    <property type="entry name" value="ASPARTATE CARBAMOYLTRANSFERASE REGULATORY CHAIN"/>
    <property type="match status" value="1"/>
</dbReference>
<evidence type="ECO:0000256" key="2">
    <source>
        <dbReference type="ARBA" id="ARBA00010498"/>
    </source>
</evidence>
<dbReference type="Pfam" id="PF01948">
    <property type="entry name" value="PyrI"/>
    <property type="match status" value="1"/>
</dbReference>
<feature type="binding site" evidence="7">
    <location>
        <position position="141"/>
    </location>
    <ligand>
        <name>Zn(2+)</name>
        <dbReference type="ChEBI" id="CHEBI:29105"/>
    </ligand>
</feature>
<dbReference type="Gene3D" id="2.30.30.20">
    <property type="entry name" value="Aspartate carbamoyltransferase regulatory subunit, C-terminal domain"/>
    <property type="match status" value="1"/>
</dbReference>
<dbReference type="GO" id="GO:0009347">
    <property type="term" value="C:aspartate carbamoyltransferase complex"/>
    <property type="evidence" value="ECO:0007669"/>
    <property type="project" value="InterPro"/>
</dbReference>
<reference evidence="10 11" key="1">
    <citation type="journal article" name="Nat. Commun.">
        <title>Undinarchaeota illuminate DPANN phylogeny and the impact of gene transfer on archaeal evolution.</title>
        <authorList>
            <person name="Dombrowski N."/>
            <person name="Williams T.A."/>
            <person name="Sun J."/>
            <person name="Woodcroft B.J."/>
            <person name="Lee J.H."/>
            <person name="Minh B.Q."/>
            <person name="Rinke C."/>
            <person name="Spang A."/>
        </authorList>
    </citation>
    <scope>NUCLEOTIDE SEQUENCE [LARGE SCALE GENOMIC DNA]</scope>
    <source>
        <strain evidence="10">MAG_bin1129</strain>
    </source>
</reference>
<evidence type="ECO:0000256" key="5">
    <source>
        <dbReference type="ARBA" id="ARBA00022833"/>
    </source>
</evidence>
<protein>
    <recommendedName>
        <fullName evidence="3 7">Aspartate carbamoyltransferase regulatory chain</fullName>
    </recommendedName>
</protein>
<evidence type="ECO:0000259" key="9">
    <source>
        <dbReference type="Pfam" id="PF02748"/>
    </source>
</evidence>
<evidence type="ECO:0000256" key="6">
    <source>
        <dbReference type="ARBA" id="ARBA00022975"/>
    </source>
</evidence>
<comment type="subunit">
    <text evidence="7">Contains catalytic and regulatory chains.</text>
</comment>
<dbReference type="InterPro" id="IPR002801">
    <property type="entry name" value="Asp_carbamoylTrfase_reg"/>
</dbReference>
<comment type="similarity">
    <text evidence="2 7">Belongs to the PyrI family.</text>
</comment>